<dbReference type="EMBL" id="BGZK01001025">
    <property type="protein sequence ID" value="GBP68831.1"/>
    <property type="molecule type" value="Genomic_DNA"/>
</dbReference>
<keyword evidence="2" id="KW-1185">Reference proteome</keyword>
<gene>
    <name evidence="1" type="ORF">EVAR_41569_1</name>
</gene>
<evidence type="ECO:0000313" key="2">
    <source>
        <dbReference type="Proteomes" id="UP000299102"/>
    </source>
</evidence>
<name>A0A4C1XXX2_EUMVA</name>
<reference evidence="1 2" key="1">
    <citation type="journal article" date="2019" name="Commun. Biol.">
        <title>The bagworm genome reveals a unique fibroin gene that provides high tensile strength.</title>
        <authorList>
            <person name="Kono N."/>
            <person name="Nakamura H."/>
            <person name="Ohtoshi R."/>
            <person name="Tomita M."/>
            <person name="Numata K."/>
            <person name="Arakawa K."/>
        </authorList>
    </citation>
    <scope>NUCLEOTIDE SEQUENCE [LARGE SCALE GENOMIC DNA]</scope>
</reference>
<proteinExistence type="predicted"/>
<comment type="caution">
    <text evidence="1">The sequence shown here is derived from an EMBL/GenBank/DDBJ whole genome shotgun (WGS) entry which is preliminary data.</text>
</comment>
<organism evidence="1 2">
    <name type="scientific">Eumeta variegata</name>
    <name type="common">Bagworm moth</name>
    <name type="synonym">Eumeta japonica</name>
    <dbReference type="NCBI Taxonomy" id="151549"/>
    <lineage>
        <taxon>Eukaryota</taxon>
        <taxon>Metazoa</taxon>
        <taxon>Ecdysozoa</taxon>
        <taxon>Arthropoda</taxon>
        <taxon>Hexapoda</taxon>
        <taxon>Insecta</taxon>
        <taxon>Pterygota</taxon>
        <taxon>Neoptera</taxon>
        <taxon>Endopterygota</taxon>
        <taxon>Lepidoptera</taxon>
        <taxon>Glossata</taxon>
        <taxon>Ditrysia</taxon>
        <taxon>Tineoidea</taxon>
        <taxon>Psychidae</taxon>
        <taxon>Oiketicinae</taxon>
        <taxon>Eumeta</taxon>
    </lineage>
</organism>
<evidence type="ECO:0000313" key="1">
    <source>
        <dbReference type="EMBL" id="GBP68831.1"/>
    </source>
</evidence>
<accession>A0A4C1XXX2</accession>
<dbReference type="AlphaFoldDB" id="A0A4C1XXX2"/>
<sequence>MSSQKTYVYTDSEGWFGEDRKCLESVELCCTMPAETTSELPPHPNTYKGCGYRNVNGLDVSITGGSVCV</sequence>
<protein>
    <submittedName>
        <fullName evidence="1">Uncharacterized protein</fullName>
    </submittedName>
</protein>
<dbReference type="Proteomes" id="UP000299102">
    <property type="component" value="Unassembled WGS sequence"/>
</dbReference>